<proteinExistence type="predicted"/>
<evidence type="ECO:0000256" key="1">
    <source>
        <dbReference type="SAM" id="SignalP"/>
    </source>
</evidence>
<gene>
    <name evidence="2" type="ORF">KCG34_21220</name>
</gene>
<sequence length="321" mass="34348">MTAVLAAFALLTLTPGAARADAPTDKQSLDDAWWTGPLLAPSAGTLPKGHVLIEPYLYDALPYAHVDGRGAEHSLPHQNDFGSLTYINYGLADRFTVGVIPRFGYVQEGTGRNSSGIGVGDLSLQAQYQLTQFHAGSWMPTLSVNVQETLPTGRYDRLKKANDGFGAGAHTTTLSLYAQTYFWTPNGRVLRTRLDLSYATSDGVRVRDLSVYGTTAGFRGHAQPGDSVFGDLAFEYSATSNWVLALDIWGEQDGRTRIAGAYPGSSPVRSVTPVGRALYLAPAVEYNFNSRVGLIAGARVLAAGRNETAAVVPVAALNMVF</sequence>
<dbReference type="KEGG" id="caul:KCG34_21220"/>
<keyword evidence="3" id="KW-1185">Reference proteome</keyword>
<dbReference type="AlphaFoldDB" id="A0A975IU87"/>
<reference evidence="2" key="1">
    <citation type="submission" date="2021-04" db="EMBL/GenBank/DDBJ databases">
        <title>The complete genome sequence of Caulobacter sp. S6.</title>
        <authorList>
            <person name="Tang Y."/>
            <person name="Ouyang W."/>
            <person name="Liu Q."/>
            <person name="Huang B."/>
            <person name="Guo Z."/>
            <person name="Lei P."/>
        </authorList>
    </citation>
    <scope>NUCLEOTIDE SEQUENCE</scope>
    <source>
        <strain evidence="2">S6</strain>
    </source>
</reference>
<name>A0A975IU87_9CAUL</name>
<feature type="chain" id="PRO_5038023246" evidence="1">
    <location>
        <begin position="21"/>
        <end position="321"/>
    </location>
</feature>
<feature type="signal peptide" evidence="1">
    <location>
        <begin position="1"/>
        <end position="20"/>
    </location>
</feature>
<dbReference type="Proteomes" id="UP000676409">
    <property type="component" value="Chromosome"/>
</dbReference>
<organism evidence="2 3">
    <name type="scientific">Phenylobacterium montanum</name>
    <dbReference type="NCBI Taxonomy" id="2823693"/>
    <lineage>
        <taxon>Bacteria</taxon>
        <taxon>Pseudomonadati</taxon>
        <taxon>Pseudomonadota</taxon>
        <taxon>Alphaproteobacteria</taxon>
        <taxon>Caulobacterales</taxon>
        <taxon>Caulobacteraceae</taxon>
        <taxon>Phenylobacterium</taxon>
    </lineage>
</organism>
<dbReference type="EMBL" id="CP073078">
    <property type="protein sequence ID" value="QUD87543.1"/>
    <property type="molecule type" value="Genomic_DNA"/>
</dbReference>
<dbReference type="Pfam" id="PF13557">
    <property type="entry name" value="Phenol_MetA_deg"/>
    <property type="match status" value="1"/>
</dbReference>
<keyword evidence="1" id="KW-0732">Signal</keyword>
<evidence type="ECO:0000313" key="2">
    <source>
        <dbReference type="EMBL" id="QUD87543.1"/>
    </source>
</evidence>
<dbReference type="RefSeq" id="WP_211937595.1">
    <property type="nucleotide sequence ID" value="NZ_CP073078.1"/>
</dbReference>
<dbReference type="InterPro" id="IPR025737">
    <property type="entry name" value="FApF"/>
</dbReference>
<protein>
    <submittedName>
        <fullName evidence="2">Transporter</fullName>
    </submittedName>
</protein>
<evidence type="ECO:0000313" key="3">
    <source>
        <dbReference type="Proteomes" id="UP000676409"/>
    </source>
</evidence>
<accession>A0A975IU87</accession>